<comment type="function">
    <text evidence="1">Accessory subunit of the mitochondrial membrane respiratory chain NADH dehydrogenase (Complex I), that is believed to be not involved in catalysis. Complex I functions in the transfer of electrons from NADH to the respiratory chain. The immediate electron acceptor for the enzyme is believed to be ubiquinone.</text>
</comment>
<evidence type="ECO:0000256" key="14">
    <source>
        <dbReference type="ARBA" id="ARBA00030192"/>
    </source>
</evidence>
<comment type="caution">
    <text evidence="18">The sequence shown here is derived from an EMBL/GenBank/DDBJ whole genome shotgun (WGS) entry which is preliminary data.</text>
</comment>
<evidence type="ECO:0000256" key="7">
    <source>
        <dbReference type="ARBA" id="ARBA00022553"/>
    </source>
</evidence>
<dbReference type="PANTHER" id="PTHR12868:SF0">
    <property type="entry name" value="NADH DEHYDROGENASE [UBIQUINONE] 1 BETA SUBCOMPLEX SUBUNIT 9"/>
    <property type="match status" value="1"/>
</dbReference>
<evidence type="ECO:0000256" key="10">
    <source>
        <dbReference type="ARBA" id="ARBA00022982"/>
    </source>
</evidence>
<evidence type="ECO:0000256" key="3">
    <source>
        <dbReference type="ARBA" id="ARBA00009508"/>
    </source>
</evidence>
<keyword evidence="7" id="KW-0597">Phosphoprotein</keyword>
<keyword evidence="11" id="KW-0007">Acetylation</keyword>
<dbReference type="STRING" id="363999.A0A439CYU5"/>
<dbReference type="InterPro" id="IPR033034">
    <property type="entry name" value="NDUFB9"/>
</dbReference>
<proteinExistence type="inferred from homology"/>
<keyword evidence="8" id="KW-0679">Respiratory chain</keyword>
<comment type="similarity">
    <text evidence="3">Belongs to the complex I LYR family.</text>
</comment>
<evidence type="ECO:0000256" key="6">
    <source>
        <dbReference type="ARBA" id="ARBA00022448"/>
    </source>
</evidence>
<accession>A0A439CYU5</accession>
<gene>
    <name evidence="18" type="ORF">EKO27_g7786</name>
</gene>
<dbReference type="GO" id="GO:0005743">
    <property type="term" value="C:mitochondrial inner membrane"/>
    <property type="evidence" value="ECO:0007669"/>
    <property type="project" value="UniProtKB-SubCell"/>
</dbReference>
<reference evidence="18 19" key="1">
    <citation type="submission" date="2018-12" db="EMBL/GenBank/DDBJ databases">
        <title>Draft genome sequence of Xylaria grammica IHI A82.</title>
        <authorList>
            <person name="Buettner E."/>
            <person name="Kellner H."/>
        </authorList>
    </citation>
    <scope>NUCLEOTIDE SEQUENCE [LARGE SCALE GENOMIC DNA]</scope>
    <source>
        <strain evidence="18 19">IHI A82</strain>
    </source>
</reference>
<protein>
    <recommendedName>
        <fullName evidence="5">NADH dehydrogenase [ubiquinone] 1 beta subcomplex subunit 9</fullName>
    </recommendedName>
    <alternativeName>
        <fullName evidence="14">Complex I-B22</fullName>
    </alternativeName>
    <alternativeName>
        <fullName evidence="15">NADH-ubiquinone oxidoreductase B22 subunit</fullName>
    </alternativeName>
</protein>
<evidence type="ECO:0000256" key="4">
    <source>
        <dbReference type="ARBA" id="ARBA00011790"/>
    </source>
</evidence>
<keyword evidence="10" id="KW-0249">Electron transport</keyword>
<evidence type="ECO:0000259" key="17">
    <source>
        <dbReference type="Pfam" id="PF05347"/>
    </source>
</evidence>
<keyword evidence="13" id="KW-0472">Membrane</keyword>
<keyword evidence="9" id="KW-0999">Mitochondrion inner membrane</keyword>
<evidence type="ECO:0000256" key="13">
    <source>
        <dbReference type="ARBA" id="ARBA00023136"/>
    </source>
</evidence>
<evidence type="ECO:0000313" key="19">
    <source>
        <dbReference type="Proteomes" id="UP000286045"/>
    </source>
</evidence>
<evidence type="ECO:0000256" key="1">
    <source>
        <dbReference type="ARBA" id="ARBA00002920"/>
    </source>
</evidence>
<organism evidence="18 19">
    <name type="scientific">Xylaria grammica</name>
    <dbReference type="NCBI Taxonomy" id="363999"/>
    <lineage>
        <taxon>Eukaryota</taxon>
        <taxon>Fungi</taxon>
        <taxon>Dikarya</taxon>
        <taxon>Ascomycota</taxon>
        <taxon>Pezizomycotina</taxon>
        <taxon>Sordariomycetes</taxon>
        <taxon>Xylariomycetidae</taxon>
        <taxon>Xylariales</taxon>
        <taxon>Xylariaceae</taxon>
        <taxon>Xylaria</taxon>
    </lineage>
</organism>
<feature type="domain" description="Complex 1 LYR protein" evidence="17">
    <location>
        <begin position="108"/>
        <end position="166"/>
    </location>
</feature>
<keyword evidence="6" id="KW-0813">Transport</keyword>
<feature type="region of interest" description="Disordered" evidence="16">
    <location>
        <begin position="171"/>
        <end position="202"/>
    </location>
</feature>
<evidence type="ECO:0000313" key="18">
    <source>
        <dbReference type="EMBL" id="RWA07318.1"/>
    </source>
</evidence>
<evidence type="ECO:0000256" key="5">
    <source>
        <dbReference type="ARBA" id="ARBA00018684"/>
    </source>
</evidence>
<keyword evidence="12" id="KW-0496">Mitochondrion</keyword>
<dbReference type="PANTHER" id="PTHR12868">
    <property type="entry name" value="NADH-UBIQUINONE OXIDOREDUCTASE B22 SUBUNIT"/>
    <property type="match status" value="1"/>
</dbReference>
<dbReference type="InterPro" id="IPR045292">
    <property type="entry name" value="Complex1_LYR_NDUFB9_LYRM3"/>
</dbReference>
<dbReference type="Pfam" id="PF05347">
    <property type="entry name" value="Complex1_LYR"/>
    <property type="match status" value="1"/>
</dbReference>
<comment type="subcellular location">
    <subcellularLocation>
        <location evidence="2">Mitochondrion inner membrane</location>
        <topology evidence="2">Peripheral membrane protein</topology>
        <orientation evidence="2">Matrix side</orientation>
    </subcellularLocation>
</comment>
<evidence type="ECO:0000256" key="16">
    <source>
        <dbReference type="SAM" id="MobiDB-lite"/>
    </source>
</evidence>
<evidence type="ECO:0000256" key="2">
    <source>
        <dbReference type="ARBA" id="ARBA00004443"/>
    </source>
</evidence>
<dbReference type="AlphaFoldDB" id="A0A439CYU5"/>
<dbReference type="GO" id="GO:0006120">
    <property type="term" value="P:mitochondrial electron transport, NADH to ubiquinone"/>
    <property type="evidence" value="ECO:0007669"/>
    <property type="project" value="InterPro"/>
</dbReference>
<dbReference type="Proteomes" id="UP000286045">
    <property type="component" value="Unassembled WGS sequence"/>
</dbReference>
<name>A0A439CYU5_9PEZI</name>
<evidence type="ECO:0000256" key="8">
    <source>
        <dbReference type="ARBA" id="ARBA00022660"/>
    </source>
</evidence>
<evidence type="ECO:0000256" key="15">
    <source>
        <dbReference type="ARBA" id="ARBA00032528"/>
    </source>
</evidence>
<comment type="subunit">
    <text evidence="4">Mammalian complex I is composed of 45 different subunits.</text>
</comment>
<evidence type="ECO:0000256" key="11">
    <source>
        <dbReference type="ARBA" id="ARBA00022990"/>
    </source>
</evidence>
<dbReference type="CDD" id="cd20263">
    <property type="entry name" value="Complex1_LYR_NDUFB9_LYRM3"/>
    <property type="match status" value="1"/>
</dbReference>
<keyword evidence="19" id="KW-1185">Reference proteome</keyword>
<sequence length="202" mass="22792">MVIANEPMASGQLETCGPSLHRPPPNIHGRLSSALVVRAREYSFKRTTPLAQPRHLDNPLHSPLHPAFICYDRNTADYHNVAITPHPSTHTEGHEGTQTKGPIMSNRQAALSLYRRALKISLDWAVHRQLWRGQALYIRSLFEANRNVKDLRQQRALLQETEKLLKTWGHPDPYCAPTAPGGSKFERNLPAHTTDPPPPLKF</sequence>
<evidence type="ECO:0000256" key="12">
    <source>
        <dbReference type="ARBA" id="ARBA00023128"/>
    </source>
</evidence>
<evidence type="ECO:0000256" key="9">
    <source>
        <dbReference type="ARBA" id="ARBA00022792"/>
    </source>
</evidence>
<dbReference type="EMBL" id="RYZI01000267">
    <property type="protein sequence ID" value="RWA07318.1"/>
    <property type="molecule type" value="Genomic_DNA"/>
</dbReference>
<dbReference type="InterPro" id="IPR008011">
    <property type="entry name" value="Complex1_LYR_dom"/>
</dbReference>